<dbReference type="PANTHER" id="PTHR11014:SF63">
    <property type="entry name" value="METALLOPEPTIDASE, PUTATIVE (AFU_ORTHOLOGUE AFUA_6G09600)-RELATED"/>
    <property type="match status" value="1"/>
</dbReference>
<comment type="caution">
    <text evidence="4">The sequence shown here is derived from an EMBL/GenBank/DDBJ whole genome shotgun (WGS) entry which is preliminary data.</text>
</comment>
<proteinExistence type="predicted"/>
<sequence>MKTIEQQLEQLFPEMVKRRRFLHQHPEVSYQEKETSAYVAKCLEELGIPIKRGEKGYSVTGELKGDLPGPTVALRADMDALPIQDAKSVEYASKTPGVMHACGHDAHTTTLLGIAEVLSTRKSELRGTIRFLFQPAEEISPGGAAPLIGEGAIDGVDAVYGVHLWSQMPIGEAQTRSGAFMAAADEFFIDIKGKGGHGGLPHQTIDSVLIGSQLVVNLQTIASRYMDPTEPCVISVGSIHAGSSFNVIAETCSLNGTVRTFSIEARDRIREQMRKIVEQTCAMYGAQVDFRYKVGYPPVVNDEKETERFFKVGADLFGKSNVQVSPYIMAAEDFAYYLERVPGCFVFVGAGNKDAGIVMPHHHPLFDIDETSMLHAARLLIGLAMDYMNEHA</sequence>
<feature type="binding site" evidence="2">
    <location>
        <position position="138"/>
    </location>
    <ligand>
        <name>Mn(2+)</name>
        <dbReference type="ChEBI" id="CHEBI:29035"/>
        <label>2</label>
    </ligand>
</feature>
<keyword evidence="1 4" id="KW-0378">Hydrolase</keyword>
<dbReference type="Gene3D" id="3.40.630.10">
    <property type="entry name" value="Zn peptidases"/>
    <property type="match status" value="1"/>
</dbReference>
<dbReference type="GO" id="GO:0046872">
    <property type="term" value="F:metal ion binding"/>
    <property type="evidence" value="ECO:0007669"/>
    <property type="project" value="UniProtKB-KW"/>
</dbReference>
<evidence type="ECO:0000313" key="4">
    <source>
        <dbReference type="EMBL" id="RAV19927.1"/>
    </source>
</evidence>
<dbReference type="GO" id="GO:0019877">
    <property type="term" value="P:diaminopimelate biosynthetic process"/>
    <property type="evidence" value="ECO:0007669"/>
    <property type="project" value="UniProtKB-ARBA"/>
</dbReference>
<feature type="binding site" evidence="2">
    <location>
        <position position="163"/>
    </location>
    <ligand>
        <name>Mn(2+)</name>
        <dbReference type="ChEBI" id="CHEBI:29035"/>
        <label>2</label>
    </ligand>
</feature>
<dbReference type="SUPFAM" id="SSF55031">
    <property type="entry name" value="Bacterial exopeptidase dimerisation domain"/>
    <property type="match status" value="1"/>
</dbReference>
<dbReference type="AlphaFoldDB" id="A0A329MPS9"/>
<dbReference type="InterPro" id="IPR036264">
    <property type="entry name" value="Bact_exopeptidase_dim_dom"/>
</dbReference>
<dbReference type="Pfam" id="PF07687">
    <property type="entry name" value="M20_dimer"/>
    <property type="match status" value="1"/>
</dbReference>
<dbReference type="SUPFAM" id="SSF53187">
    <property type="entry name" value="Zn-dependent exopeptidases"/>
    <property type="match status" value="1"/>
</dbReference>
<dbReference type="InterPro" id="IPR002933">
    <property type="entry name" value="Peptidase_M20"/>
</dbReference>
<evidence type="ECO:0000313" key="5">
    <source>
        <dbReference type="Proteomes" id="UP000250369"/>
    </source>
</evidence>
<evidence type="ECO:0000259" key="3">
    <source>
        <dbReference type="Pfam" id="PF07687"/>
    </source>
</evidence>
<dbReference type="EMBL" id="QMFB01000010">
    <property type="protein sequence ID" value="RAV19927.1"/>
    <property type="molecule type" value="Genomic_DNA"/>
</dbReference>
<dbReference type="RefSeq" id="WP_113032356.1">
    <property type="nucleotide sequence ID" value="NZ_QMFB01000010.1"/>
</dbReference>
<keyword evidence="2" id="KW-0464">Manganese</keyword>
<gene>
    <name evidence="4" type="ORF">DQG23_18560</name>
</gene>
<dbReference type="Gene3D" id="3.30.70.360">
    <property type="match status" value="1"/>
</dbReference>
<feature type="binding site" evidence="2">
    <location>
        <position position="104"/>
    </location>
    <ligand>
        <name>Mn(2+)</name>
        <dbReference type="ChEBI" id="CHEBI:29035"/>
        <label>2</label>
    </ligand>
</feature>
<feature type="domain" description="Peptidase M20 dimerisation" evidence="3">
    <location>
        <begin position="187"/>
        <end position="281"/>
    </location>
</feature>
<dbReference type="GO" id="GO:0050118">
    <property type="term" value="F:N-acetyldiaminopimelate deacetylase activity"/>
    <property type="evidence" value="ECO:0007669"/>
    <property type="project" value="UniProtKB-ARBA"/>
</dbReference>
<dbReference type="Proteomes" id="UP000250369">
    <property type="component" value="Unassembled WGS sequence"/>
</dbReference>
<feature type="binding site" evidence="2">
    <location>
        <position position="362"/>
    </location>
    <ligand>
        <name>Mn(2+)</name>
        <dbReference type="ChEBI" id="CHEBI:29035"/>
        <label>2</label>
    </ligand>
</feature>
<evidence type="ECO:0000256" key="1">
    <source>
        <dbReference type="ARBA" id="ARBA00022801"/>
    </source>
</evidence>
<keyword evidence="5" id="KW-1185">Reference proteome</keyword>
<accession>A0A329MPS9</accession>
<dbReference type="InterPro" id="IPR011650">
    <property type="entry name" value="Peptidase_M20_dimer"/>
</dbReference>
<dbReference type="PIRSF" id="PIRSF005962">
    <property type="entry name" value="Pept_M20D_amidohydro"/>
    <property type="match status" value="1"/>
</dbReference>
<name>A0A329MPS9_9BACL</name>
<keyword evidence="2" id="KW-0479">Metal-binding</keyword>
<organism evidence="4 5">
    <name type="scientific">Paenibacillus contaminans</name>
    <dbReference type="NCBI Taxonomy" id="450362"/>
    <lineage>
        <taxon>Bacteria</taxon>
        <taxon>Bacillati</taxon>
        <taxon>Bacillota</taxon>
        <taxon>Bacilli</taxon>
        <taxon>Bacillales</taxon>
        <taxon>Paenibacillaceae</taxon>
        <taxon>Paenibacillus</taxon>
    </lineage>
</organism>
<evidence type="ECO:0000256" key="2">
    <source>
        <dbReference type="PIRSR" id="PIRSR005962-1"/>
    </source>
</evidence>
<dbReference type="Pfam" id="PF01546">
    <property type="entry name" value="Peptidase_M20"/>
    <property type="match status" value="1"/>
</dbReference>
<protein>
    <submittedName>
        <fullName evidence="4">Amidohydrolase</fullName>
    </submittedName>
</protein>
<reference evidence="4 5" key="1">
    <citation type="journal article" date="2009" name="Int. J. Syst. Evol. Microbiol.">
        <title>Paenibacillus contaminans sp. nov., isolated from a contaminated laboratory plate.</title>
        <authorList>
            <person name="Chou J.H."/>
            <person name="Lee J.H."/>
            <person name="Lin M.C."/>
            <person name="Chang P.S."/>
            <person name="Arun A.B."/>
            <person name="Young C.C."/>
            <person name="Chen W.M."/>
        </authorList>
    </citation>
    <scope>NUCLEOTIDE SEQUENCE [LARGE SCALE GENOMIC DNA]</scope>
    <source>
        <strain evidence="4 5">CKOBP-6</strain>
    </source>
</reference>
<dbReference type="NCBIfam" id="TIGR01891">
    <property type="entry name" value="amidohydrolases"/>
    <property type="match status" value="1"/>
</dbReference>
<dbReference type="PANTHER" id="PTHR11014">
    <property type="entry name" value="PEPTIDASE M20 FAMILY MEMBER"/>
    <property type="match status" value="1"/>
</dbReference>
<dbReference type="InterPro" id="IPR017439">
    <property type="entry name" value="Amidohydrolase"/>
</dbReference>
<feature type="binding site" evidence="2">
    <location>
        <position position="102"/>
    </location>
    <ligand>
        <name>Mn(2+)</name>
        <dbReference type="ChEBI" id="CHEBI:29035"/>
        <label>2</label>
    </ligand>
</feature>
<dbReference type="FunFam" id="3.30.70.360:FF:000001">
    <property type="entry name" value="N-acetyldiaminopimelate deacetylase"/>
    <property type="match status" value="1"/>
</dbReference>
<comment type="cofactor">
    <cofactor evidence="2">
        <name>Mn(2+)</name>
        <dbReference type="ChEBI" id="CHEBI:29035"/>
    </cofactor>
    <text evidence="2">The Mn(2+) ion enhances activity.</text>
</comment>
<dbReference type="OrthoDB" id="9776731at2"/>